<dbReference type="AlphaFoldDB" id="A0A645H1H8"/>
<sequence length="102" mass="11306">MHIPGANLRFERNAFLIEHGGVQRLIHVLLRGGNIVLEAVWNRAEHIVDNAQNVIALDDRIYDDAHRVNIENLVKGTALNIYLPVDAVDALDASFNVGIGML</sequence>
<organism evidence="1">
    <name type="scientific">bioreactor metagenome</name>
    <dbReference type="NCBI Taxonomy" id="1076179"/>
    <lineage>
        <taxon>unclassified sequences</taxon>
        <taxon>metagenomes</taxon>
        <taxon>ecological metagenomes</taxon>
    </lineage>
</organism>
<protein>
    <submittedName>
        <fullName evidence="1">Uncharacterized protein</fullName>
    </submittedName>
</protein>
<name>A0A645H1H8_9ZZZZ</name>
<gene>
    <name evidence="1" type="ORF">SDC9_180344</name>
</gene>
<proteinExistence type="predicted"/>
<accession>A0A645H1H8</accession>
<evidence type="ECO:0000313" key="1">
    <source>
        <dbReference type="EMBL" id="MPN32861.1"/>
    </source>
</evidence>
<dbReference type="EMBL" id="VSSQ01085086">
    <property type="protein sequence ID" value="MPN32861.1"/>
    <property type="molecule type" value="Genomic_DNA"/>
</dbReference>
<comment type="caution">
    <text evidence="1">The sequence shown here is derived from an EMBL/GenBank/DDBJ whole genome shotgun (WGS) entry which is preliminary data.</text>
</comment>
<reference evidence="1" key="1">
    <citation type="submission" date="2019-08" db="EMBL/GenBank/DDBJ databases">
        <authorList>
            <person name="Kucharzyk K."/>
            <person name="Murdoch R.W."/>
            <person name="Higgins S."/>
            <person name="Loffler F."/>
        </authorList>
    </citation>
    <scope>NUCLEOTIDE SEQUENCE</scope>
</reference>